<feature type="domain" description="ABC transmembrane type-1" evidence="10">
    <location>
        <begin position="500"/>
        <end position="778"/>
    </location>
</feature>
<dbReference type="OrthoDB" id="846150at2"/>
<dbReference type="InterPro" id="IPR003439">
    <property type="entry name" value="ABC_transporter-like_ATP-bd"/>
</dbReference>
<keyword evidence="5 7" id="KW-1133">Transmembrane helix</keyword>
<dbReference type="Gene3D" id="3.40.710.10">
    <property type="entry name" value="DD-peptidase/beta-lactamase superfamily"/>
    <property type="match status" value="1"/>
</dbReference>
<dbReference type="PANTHER" id="PTHR46825:SF11">
    <property type="entry name" value="PENICILLIN-BINDING PROTEIN 4"/>
    <property type="match status" value="1"/>
</dbReference>
<dbReference type="SUPFAM" id="SSF52540">
    <property type="entry name" value="P-loop containing nucleoside triphosphate hydrolases"/>
    <property type="match status" value="1"/>
</dbReference>
<keyword evidence="6 7" id="KW-0472">Membrane</keyword>
<evidence type="ECO:0000313" key="11">
    <source>
        <dbReference type="EMBL" id="MVP01210.1"/>
    </source>
</evidence>
<evidence type="ECO:0000313" key="12">
    <source>
        <dbReference type="Proteomes" id="UP000490800"/>
    </source>
</evidence>
<dbReference type="AlphaFoldDB" id="A0A7X3K0L8"/>
<keyword evidence="4" id="KW-0067">ATP-binding</keyword>
<dbReference type="InterPro" id="IPR012338">
    <property type="entry name" value="Beta-lactam/transpept-like"/>
</dbReference>
<evidence type="ECO:0000256" key="3">
    <source>
        <dbReference type="ARBA" id="ARBA00022741"/>
    </source>
</evidence>
<dbReference type="GO" id="GO:0016887">
    <property type="term" value="F:ATP hydrolysis activity"/>
    <property type="evidence" value="ECO:0007669"/>
    <property type="project" value="InterPro"/>
</dbReference>
<keyword evidence="2 7" id="KW-0812">Transmembrane</keyword>
<dbReference type="SUPFAM" id="SSF56601">
    <property type="entry name" value="beta-lactamase/transpeptidase-like"/>
    <property type="match status" value="1"/>
</dbReference>
<evidence type="ECO:0000256" key="4">
    <source>
        <dbReference type="ARBA" id="ARBA00022840"/>
    </source>
</evidence>
<dbReference type="InterPro" id="IPR005898">
    <property type="entry name" value="Cyc_pep_transpt_SyrD/YojI"/>
</dbReference>
<dbReference type="NCBIfam" id="TIGR01194">
    <property type="entry name" value="cyc_pep_trnsptr"/>
    <property type="match status" value="1"/>
</dbReference>
<evidence type="ECO:0000259" key="9">
    <source>
        <dbReference type="PROSITE" id="PS50893"/>
    </source>
</evidence>
<feature type="transmembrane region" description="Helical" evidence="7">
    <location>
        <begin position="390"/>
        <end position="410"/>
    </location>
</feature>
<dbReference type="PROSITE" id="PS50893">
    <property type="entry name" value="ABC_TRANSPORTER_2"/>
    <property type="match status" value="1"/>
</dbReference>
<keyword evidence="8" id="KW-0732">Signal</keyword>
<feature type="transmembrane region" description="Helical" evidence="7">
    <location>
        <begin position="635"/>
        <end position="654"/>
    </location>
</feature>
<feature type="transmembrane region" description="Helical" evidence="7">
    <location>
        <begin position="501"/>
        <end position="521"/>
    </location>
</feature>
<feature type="transmembrane region" description="Helical" evidence="7">
    <location>
        <begin position="718"/>
        <end position="743"/>
    </location>
</feature>
<dbReference type="Gene3D" id="3.40.50.300">
    <property type="entry name" value="P-loop containing nucleotide triphosphate hydrolases"/>
    <property type="match status" value="1"/>
</dbReference>
<dbReference type="GO" id="GO:0005886">
    <property type="term" value="C:plasma membrane"/>
    <property type="evidence" value="ECO:0007669"/>
    <property type="project" value="UniProtKB-SubCell"/>
</dbReference>
<feature type="transmembrane region" description="Helical" evidence="7">
    <location>
        <begin position="755"/>
        <end position="777"/>
    </location>
</feature>
<dbReference type="Gene3D" id="1.20.1560.10">
    <property type="entry name" value="ABC transporter type 1, transmembrane domain"/>
    <property type="match status" value="1"/>
</dbReference>
<dbReference type="PROSITE" id="PS00146">
    <property type="entry name" value="BETA_LACTAMASE_A"/>
    <property type="match status" value="1"/>
</dbReference>
<dbReference type="GO" id="GO:0140359">
    <property type="term" value="F:ABC-type transporter activity"/>
    <property type="evidence" value="ECO:0007669"/>
    <property type="project" value="InterPro"/>
</dbReference>
<keyword evidence="12" id="KW-1185">Reference proteome</keyword>
<dbReference type="InterPro" id="IPR001466">
    <property type="entry name" value="Beta-lactam-related"/>
</dbReference>
<dbReference type="SMART" id="SM00382">
    <property type="entry name" value="AAA"/>
    <property type="match status" value="1"/>
</dbReference>
<keyword evidence="3" id="KW-0547">Nucleotide-binding</keyword>
<dbReference type="GO" id="GO:1904680">
    <property type="term" value="F:peptide transmembrane transporter activity"/>
    <property type="evidence" value="ECO:0007669"/>
    <property type="project" value="InterPro"/>
</dbReference>
<feature type="chain" id="PRO_5030903961" evidence="8">
    <location>
        <begin position="27"/>
        <end position="1036"/>
    </location>
</feature>
<evidence type="ECO:0000256" key="8">
    <source>
        <dbReference type="SAM" id="SignalP"/>
    </source>
</evidence>
<feature type="transmembrane region" description="Helical" evidence="7">
    <location>
        <begin position="468"/>
        <end position="489"/>
    </location>
</feature>
<feature type="signal peptide" evidence="8">
    <location>
        <begin position="1"/>
        <end position="26"/>
    </location>
</feature>
<dbReference type="Pfam" id="PF00664">
    <property type="entry name" value="ABC_membrane"/>
    <property type="match status" value="1"/>
</dbReference>
<dbReference type="Pfam" id="PF00005">
    <property type="entry name" value="ABC_tran"/>
    <property type="match status" value="1"/>
</dbReference>
<accession>A0A7X3K0L8</accession>
<comment type="caution">
    <text evidence="11">The sequence shown here is derived from an EMBL/GenBank/DDBJ whole genome shotgun (WGS) entry which is preliminary data.</text>
</comment>
<feature type="transmembrane region" description="Helical" evidence="7">
    <location>
        <begin position="533"/>
        <end position="551"/>
    </location>
</feature>
<dbReference type="InterPro" id="IPR036640">
    <property type="entry name" value="ABC1_TM_sf"/>
</dbReference>
<dbReference type="GO" id="GO:0015833">
    <property type="term" value="P:peptide transport"/>
    <property type="evidence" value="ECO:0007669"/>
    <property type="project" value="InterPro"/>
</dbReference>
<protein>
    <submittedName>
        <fullName evidence="11">Cyclic peptide export ABC transporter</fullName>
    </submittedName>
</protein>
<sequence>MRRYSWYFLLFAMVINLLLPLSPAIAAGEEITAKEKEIESYIEKNWKKSDIPGLSVVIVDGSETVYQKSFGYADVKNDVPVTPETLFELGSTSKAFTALAVLQLEEKGLLNLNDPVTKYLPWFTMNFEKQPAEITLNQFLHHTSGVPFKTIGDIPIAEGEEALEDTVRVLTGQELDHKPGEKYLYATINYDVLGLIIQKVSGQTYEQYVKENVLKPLGLNQTFVFREEAPQELMSKGYKFNLLRPAVYDAPMYRGNTPAGYYITNAVDMAKWLKIQLGPSSAAPSMASLIGKSHEPDRSVAPDFDGGSYAAGWSIYQSGTGQVSHAGANPNFSSHIVLRPQDNMGVAVLTNLNSPYTQTIAQGIMNLIHDKKLPEPISDMYKSIDNTASAVLFITIPVMLLILWFTGNVVRQMIRKERVFQGSVFSVGLSLFIFSCFMAAFIYCLYRIPDVIYWELNWDFVKVWAPQTLILAVLSLIVTVFCFSLYFILTNLFPRSDDRSLFVLTLLSIASGFGNAVVIFIVNETLNRDIETFQSGLLLYFVLGIAVYVFGQRLVRTKLVRVANNMVYDKRTELLEKILDTSYEKIEGLEDGTIQASLNNDTETISDFSNIVITGATSFVTLICCFVYMGIISFYGMLIAILVIALAAGLHYVIGLQANKLWEQTRDIQNIFFKFINDLLKGFKELSMHRGKRQDFQEDMQDSCNTYRDKRIQGDLKFANVNVFGELLFTFVIGAVAFLFPLLFSELKVDALRSYVFILLYMTGPVHGILGTIPNIFRVRISWNRLQTLSKELDSLRDQQQAAAEIRPIASKSIELELKSVQYHYSTKDGESFAVGPFNYAFRTGEIIFITGGNGSGKSTLAKLITGLYVPAQGEILINGEKISAAQLGQQYSAIFSDFHLFEKMYGIDYKSKQNDIEHFLKVLHLEDKVQIQDGVFQSIKLSTGQRKRLALLVSYLEDRPVYLFDEWAADQDPEYRAFFYYTLLPELKNRGKCVIAITHDDRFFHLADRVIKMEMGKMVQSDSQPPAQDMHYATI</sequence>
<dbReference type="EMBL" id="RHLK01000010">
    <property type="protein sequence ID" value="MVP01210.1"/>
    <property type="molecule type" value="Genomic_DNA"/>
</dbReference>
<evidence type="ECO:0000256" key="1">
    <source>
        <dbReference type="ARBA" id="ARBA00004651"/>
    </source>
</evidence>
<comment type="subcellular location">
    <subcellularLocation>
        <location evidence="1">Cell membrane</location>
        <topology evidence="1">Multi-pass membrane protein</topology>
    </subcellularLocation>
</comment>
<evidence type="ECO:0000259" key="10">
    <source>
        <dbReference type="PROSITE" id="PS50929"/>
    </source>
</evidence>
<dbReference type="PROSITE" id="PS50929">
    <property type="entry name" value="ABC_TM1F"/>
    <property type="match status" value="1"/>
</dbReference>
<dbReference type="InterPro" id="IPR027417">
    <property type="entry name" value="P-loop_NTPase"/>
</dbReference>
<dbReference type="GO" id="GO:0005524">
    <property type="term" value="F:ATP binding"/>
    <property type="evidence" value="ECO:0007669"/>
    <property type="project" value="UniProtKB-KW"/>
</dbReference>
<organism evidence="11 12">
    <name type="scientific">Paenibacillus lutrae</name>
    <dbReference type="NCBI Taxonomy" id="2078573"/>
    <lineage>
        <taxon>Bacteria</taxon>
        <taxon>Bacillati</taxon>
        <taxon>Bacillota</taxon>
        <taxon>Bacilli</taxon>
        <taxon>Bacillales</taxon>
        <taxon>Paenibacillaceae</taxon>
        <taxon>Paenibacillus</taxon>
    </lineage>
</organism>
<proteinExistence type="predicted"/>
<dbReference type="InterPro" id="IPR011527">
    <property type="entry name" value="ABC1_TM_dom"/>
</dbReference>
<evidence type="ECO:0000256" key="6">
    <source>
        <dbReference type="ARBA" id="ARBA00023136"/>
    </source>
</evidence>
<dbReference type="InterPro" id="IPR023650">
    <property type="entry name" value="Beta-lactam_class-A_AS"/>
</dbReference>
<gene>
    <name evidence="11" type="ORF">EDM21_17065</name>
</gene>
<dbReference type="PANTHER" id="PTHR46825">
    <property type="entry name" value="D-ALANYL-D-ALANINE-CARBOXYPEPTIDASE/ENDOPEPTIDASE AMPH"/>
    <property type="match status" value="1"/>
</dbReference>
<feature type="transmembrane region" description="Helical" evidence="7">
    <location>
        <begin position="422"/>
        <end position="448"/>
    </location>
</feature>
<name>A0A7X3K0L8_9BACL</name>
<dbReference type="Proteomes" id="UP000490800">
    <property type="component" value="Unassembled WGS sequence"/>
</dbReference>
<dbReference type="InterPro" id="IPR003593">
    <property type="entry name" value="AAA+_ATPase"/>
</dbReference>
<evidence type="ECO:0000256" key="2">
    <source>
        <dbReference type="ARBA" id="ARBA00022692"/>
    </source>
</evidence>
<evidence type="ECO:0000256" key="5">
    <source>
        <dbReference type="ARBA" id="ARBA00022989"/>
    </source>
</evidence>
<dbReference type="InterPro" id="IPR050491">
    <property type="entry name" value="AmpC-like"/>
</dbReference>
<reference evidence="11 12" key="1">
    <citation type="journal article" date="2019" name="Microorganisms">
        <title>Paenibacillus lutrae sp. nov., A Chitinolytic Species Isolated from A River Otter in Castril Natural Park, Granada, Spain.</title>
        <authorList>
            <person name="Rodriguez M."/>
            <person name="Reina J.C."/>
            <person name="Bejar V."/>
            <person name="Llamas I."/>
        </authorList>
    </citation>
    <scope>NUCLEOTIDE SEQUENCE [LARGE SCALE GENOMIC DNA]</scope>
    <source>
        <strain evidence="11 12">N10</strain>
    </source>
</reference>
<evidence type="ECO:0000256" key="7">
    <source>
        <dbReference type="SAM" id="Phobius"/>
    </source>
</evidence>
<feature type="domain" description="ABC transporter" evidence="9">
    <location>
        <begin position="816"/>
        <end position="1036"/>
    </location>
</feature>
<dbReference type="Pfam" id="PF00144">
    <property type="entry name" value="Beta-lactamase"/>
    <property type="match status" value="1"/>
</dbReference>
<dbReference type="SUPFAM" id="SSF90123">
    <property type="entry name" value="ABC transporter transmembrane region"/>
    <property type="match status" value="1"/>
</dbReference>
<dbReference type="RefSeq" id="WP_157337382.1">
    <property type="nucleotide sequence ID" value="NZ_RHLK01000010.1"/>
</dbReference>
<feature type="transmembrane region" description="Helical" evidence="7">
    <location>
        <begin position="608"/>
        <end position="629"/>
    </location>
</feature>